<accession>A0AAN9EB08</accession>
<dbReference type="AlphaFoldDB" id="A0AAN9EB08"/>
<gene>
    <name evidence="2" type="ORF">RIF29_34314</name>
</gene>
<evidence type="ECO:0000313" key="2">
    <source>
        <dbReference type="EMBL" id="KAK7251268.1"/>
    </source>
</evidence>
<reference evidence="2 3" key="1">
    <citation type="submission" date="2024-01" db="EMBL/GenBank/DDBJ databases">
        <title>The genomes of 5 underutilized Papilionoideae crops provide insights into root nodulation and disease resistanc.</title>
        <authorList>
            <person name="Yuan L."/>
        </authorList>
    </citation>
    <scope>NUCLEOTIDE SEQUENCE [LARGE SCALE GENOMIC DNA]</scope>
    <source>
        <strain evidence="2">ZHUSHIDOU_FW_LH</strain>
        <tissue evidence="2">Leaf</tissue>
    </source>
</reference>
<organism evidence="2 3">
    <name type="scientific">Crotalaria pallida</name>
    <name type="common">Smooth rattlebox</name>
    <name type="synonym">Crotalaria striata</name>
    <dbReference type="NCBI Taxonomy" id="3830"/>
    <lineage>
        <taxon>Eukaryota</taxon>
        <taxon>Viridiplantae</taxon>
        <taxon>Streptophyta</taxon>
        <taxon>Embryophyta</taxon>
        <taxon>Tracheophyta</taxon>
        <taxon>Spermatophyta</taxon>
        <taxon>Magnoliopsida</taxon>
        <taxon>eudicotyledons</taxon>
        <taxon>Gunneridae</taxon>
        <taxon>Pentapetalae</taxon>
        <taxon>rosids</taxon>
        <taxon>fabids</taxon>
        <taxon>Fabales</taxon>
        <taxon>Fabaceae</taxon>
        <taxon>Papilionoideae</taxon>
        <taxon>50 kb inversion clade</taxon>
        <taxon>genistoids sensu lato</taxon>
        <taxon>core genistoids</taxon>
        <taxon>Crotalarieae</taxon>
        <taxon>Crotalaria</taxon>
    </lineage>
</organism>
<dbReference type="Proteomes" id="UP001372338">
    <property type="component" value="Unassembled WGS sequence"/>
</dbReference>
<protein>
    <recommendedName>
        <fullName evidence="4">Secreted protein</fullName>
    </recommendedName>
</protein>
<dbReference type="EMBL" id="JAYWIO010000007">
    <property type="protein sequence ID" value="KAK7251268.1"/>
    <property type="molecule type" value="Genomic_DNA"/>
</dbReference>
<comment type="caution">
    <text evidence="2">The sequence shown here is derived from an EMBL/GenBank/DDBJ whole genome shotgun (WGS) entry which is preliminary data.</text>
</comment>
<evidence type="ECO:0008006" key="4">
    <source>
        <dbReference type="Google" id="ProtNLM"/>
    </source>
</evidence>
<keyword evidence="1" id="KW-0732">Signal</keyword>
<keyword evidence="3" id="KW-1185">Reference proteome</keyword>
<proteinExistence type="predicted"/>
<feature type="chain" id="PRO_5042991709" description="Secreted protein" evidence="1">
    <location>
        <begin position="17"/>
        <end position="72"/>
    </location>
</feature>
<feature type="signal peptide" evidence="1">
    <location>
        <begin position="1"/>
        <end position="16"/>
    </location>
</feature>
<evidence type="ECO:0000256" key="1">
    <source>
        <dbReference type="SAM" id="SignalP"/>
    </source>
</evidence>
<sequence length="72" mass="8140">MVPRLLLLLFFFYSHAATPPFSSSGTARLRSLSIRFFPLHVRLLQASTSVTFIIYLRLCRSPSTLLLLLSAL</sequence>
<name>A0AAN9EB08_CROPI</name>
<evidence type="ECO:0000313" key="3">
    <source>
        <dbReference type="Proteomes" id="UP001372338"/>
    </source>
</evidence>